<comment type="caution">
    <text evidence="3">The sequence shown here is derived from an EMBL/GenBank/DDBJ whole genome shotgun (WGS) entry which is preliminary data.</text>
</comment>
<dbReference type="GO" id="GO:0008194">
    <property type="term" value="F:UDP-glycosyltransferase activity"/>
    <property type="evidence" value="ECO:0007669"/>
    <property type="project" value="UniProtKB-ARBA"/>
</dbReference>
<proteinExistence type="inferred from homology"/>
<dbReference type="EMBL" id="QGNW01002588">
    <property type="protein sequence ID" value="RVW16509.1"/>
    <property type="molecule type" value="Genomic_DNA"/>
</dbReference>
<keyword evidence="3" id="KW-0808">Transferase</keyword>
<dbReference type="SUPFAM" id="SSF53756">
    <property type="entry name" value="UDP-Glycosyltransferase/glycogen phosphorylase"/>
    <property type="match status" value="1"/>
</dbReference>
<organism evidence="3 4">
    <name type="scientific">Vitis vinifera</name>
    <name type="common">Grape</name>
    <dbReference type="NCBI Taxonomy" id="29760"/>
    <lineage>
        <taxon>Eukaryota</taxon>
        <taxon>Viridiplantae</taxon>
        <taxon>Streptophyta</taxon>
        <taxon>Embryophyta</taxon>
        <taxon>Tracheophyta</taxon>
        <taxon>Spermatophyta</taxon>
        <taxon>Magnoliopsida</taxon>
        <taxon>eudicotyledons</taxon>
        <taxon>Gunneridae</taxon>
        <taxon>Pentapetalae</taxon>
        <taxon>rosids</taxon>
        <taxon>Vitales</taxon>
        <taxon>Vitaceae</taxon>
        <taxon>Viteae</taxon>
        <taxon>Vitis</taxon>
    </lineage>
</organism>
<dbReference type="PANTHER" id="PTHR48044">
    <property type="entry name" value="GLYCOSYLTRANSFERASE"/>
    <property type="match status" value="1"/>
</dbReference>
<evidence type="ECO:0000313" key="4">
    <source>
        <dbReference type="Proteomes" id="UP000288805"/>
    </source>
</evidence>
<evidence type="ECO:0000259" key="2">
    <source>
        <dbReference type="Pfam" id="PF26168"/>
    </source>
</evidence>
<dbReference type="AlphaFoldDB" id="A0A438BZW5"/>
<gene>
    <name evidence="3" type="primary">ZOG1_1</name>
    <name evidence="3" type="ORF">CK203_069419</name>
</gene>
<sequence length="192" mass="21782">MLPLPAQGHLNQFLQLSHLISSYNIQVHYKWSAVHNRQVKLRAHGLNPMDNTKIHFLDFSMPPFVSPPPNPNSSNKCSAHLQPSIEASMHLRQPVSALSPTTKRMIIIHDPLIASVVWDATSIPNAEAYGFHCALLFPFSPTCGKPWEKLSHQQQKYLTSFHPCFTFEIMNFSAHQYEFAKTAVGDLYNTCR</sequence>
<protein>
    <submittedName>
        <fullName evidence="3">Zeatin O-glucosyltransferase</fullName>
    </submittedName>
</protein>
<feature type="domain" description="Glycosyltransferase N-terminal" evidence="2">
    <location>
        <begin position="1"/>
        <end position="192"/>
    </location>
</feature>
<dbReference type="Pfam" id="PF26168">
    <property type="entry name" value="Glyco_transf_N"/>
    <property type="match status" value="1"/>
</dbReference>
<accession>A0A438BZW5</accession>
<dbReference type="OrthoDB" id="1700074at2759"/>
<name>A0A438BZW5_VITVI</name>
<evidence type="ECO:0000313" key="3">
    <source>
        <dbReference type="EMBL" id="RVW16509.1"/>
    </source>
</evidence>
<dbReference type="Gramene" id="Vitis08g02003.t01">
    <property type="protein sequence ID" value="Vitis08g02003.t01.CDS"/>
    <property type="gene ID" value="Vitis08g02003"/>
</dbReference>
<dbReference type="InterPro" id="IPR058980">
    <property type="entry name" value="Glyco_transf_N"/>
</dbReference>
<evidence type="ECO:0000256" key="1">
    <source>
        <dbReference type="ARBA" id="ARBA00009995"/>
    </source>
</evidence>
<dbReference type="GO" id="GO:1901135">
    <property type="term" value="P:carbohydrate derivative metabolic process"/>
    <property type="evidence" value="ECO:0007669"/>
    <property type="project" value="UniProtKB-ARBA"/>
</dbReference>
<dbReference type="Gene3D" id="3.40.50.2000">
    <property type="entry name" value="Glycogen Phosphorylase B"/>
    <property type="match status" value="1"/>
</dbReference>
<dbReference type="PANTHER" id="PTHR48044:SF22">
    <property type="entry name" value="GLYCOSYLTRANSFERASE"/>
    <property type="match status" value="1"/>
</dbReference>
<dbReference type="Proteomes" id="UP000288805">
    <property type="component" value="Unassembled WGS sequence"/>
</dbReference>
<comment type="similarity">
    <text evidence="1">Belongs to the UDP-glycosyltransferase family.</text>
</comment>
<reference evidence="3 4" key="1">
    <citation type="journal article" date="2018" name="PLoS Genet.">
        <title>Population sequencing reveals clonal diversity and ancestral inbreeding in the grapevine cultivar Chardonnay.</title>
        <authorList>
            <person name="Roach M.J."/>
            <person name="Johnson D.L."/>
            <person name="Bohlmann J."/>
            <person name="van Vuuren H.J."/>
            <person name="Jones S.J."/>
            <person name="Pretorius I.S."/>
            <person name="Schmidt S.A."/>
            <person name="Borneman A.R."/>
        </authorList>
    </citation>
    <scope>NUCLEOTIDE SEQUENCE [LARGE SCALE GENOMIC DNA]</scope>
    <source>
        <strain evidence="4">cv. Chardonnay</strain>
        <tissue evidence="3">Leaf</tissue>
    </source>
</reference>